<reference evidence="6 7" key="1">
    <citation type="submission" date="2019-03" db="EMBL/GenBank/DDBJ databases">
        <title>Genomics of glacier-inhabiting Cryobacterium strains.</title>
        <authorList>
            <person name="Liu Q."/>
            <person name="Xin Y.-H."/>
        </authorList>
    </citation>
    <scope>NUCLEOTIDE SEQUENCE [LARGE SCALE GENOMIC DNA]</scope>
    <source>
        <strain evidence="6 7">Sr59</strain>
    </source>
</reference>
<dbReference type="AlphaFoldDB" id="A0A4R9BYJ1"/>
<dbReference type="SUPFAM" id="SSF48498">
    <property type="entry name" value="Tetracyclin repressor-like, C-terminal domain"/>
    <property type="match status" value="1"/>
</dbReference>
<evidence type="ECO:0000256" key="1">
    <source>
        <dbReference type="ARBA" id="ARBA00023015"/>
    </source>
</evidence>
<dbReference type="SUPFAM" id="SSF46689">
    <property type="entry name" value="Homeodomain-like"/>
    <property type="match status" value="1"/>
</dbReference>
<dbReference type="PANTHER" id="PTHR47506">
    <property type="entry name" value="TRANSCRIPTIONAL REGULATORY PROTEIN"/>
    <property type="match status" value="1"/>
</dbReference>
<evidence type="ECO:0000256" key="3">
    <source>
        <dbReference type="ARBA" id="ARBA00023163"/>
    </source>
</evidence>
<proteinExistence type="predicted"/>
<feature type="DNA-binding region" description="H-T-H motif" evidence="4">
    <location>
        <begin position="37"/>
        <end position="56"/>
    </location>
</feature>
<dbReference type="GO" id="GO:0003677">
    <property type="term" value="F:DNA binding"/>
    <property type="evidence" value="ECO:0007669"/>
    <property type="project" value="UniProtKB-UniRule"/>
</dbReference>
<dbReference type="EMBL" id="SOHM01000008">
    <property type="protein sequence ID" value="TFD93357.1"/>
    <property type="molecule type" value="Genomic_DNA"/>
</dbReference>
<evidence type="ECO:0000313" key="6">
    <source>
        <dbReference type="EMBL" id="TFD93357.1"/>
    </source>
</evidence>
<dbReference type="PANTHER" id="PTHR47506:SF1">
    <property type="entry name" value="HTH-TYPE TRANSCRIPTIONAL REGULATOR YJDC"/>
    <property type="match status" value="1"/>
</dbReference>
<keyword evidence="1" id="KW-0805">Transcription regulation</keyword>
<dbReference type="PRINTS" id="PR00455">
    <property type="entry name" value="HTHTETR"/>
</dbReference>
<dbReference type="Proteomes" id="UP000298468">
    <property type="component" value="Unassembled WGS sequence"/>
</dbReference>
<keyword evidence="7" id="KW-1185">Reference proteome</keyword>
<dbReference type="PROSITE" id="PS50977">
    <property type="entry name" value="HTH_TETR_2"/>
    <property type="match status" value="1"/>
</dbReference>
<organism evidence="6 7">
    <name type="scientific">Cryobacterium lactosi</name>
    <dbReference type="NCBI Taxonomy" id="1259202"/>
    <lineage>
        <taxon>Bacteria</taxon>
        <taxon>Bacillati</taxon>
        <taxon>Actinomycetota</taxon>
        <taxon>Actinomycetes</taxon>
        <taxon>Micrococcales</taxon>
        <taxon>Microbacteriaceae</taxon>
        <taxon>Cryobacterium</taxon>
    </lineage>
</organism>
<keyword evidence="3" id="KW-0804">Transcription</keyword>
<dbReference type="Pfam" id="PF00440">
    <property type="entry name" value="TetR_N"/>
    <property type="match status" value="1"/>
</dbReference>
<dbReference type="Gene3D" id="1.10.357.10">
    <property type="entry name" value="Tetracycline Repressor, domain 2"/>
    <property type="match status" value="1"/>
</dbReference>
<evidence type="ECO:0000256" key="4">
    <source>
        <dbReference type="PROSITE-ProRule" id="PRU00335"/>
    </source>
</evidence>
<evidence type="ECO:0000256" key="2">
    <source>
        <dbReference type="ARBA" id="ARBA00023125"/>
    </source>
</evidence>
<dbReference type="InterPro" id="IPR036271">
    <property type="entry name" value="Tet_transcr_reg_TetR-rel_C_sf"/>
</dbReference>
<dbReference type="InterPro" id="IPR009057">
    <property type="entry name" value="Homeodomain-like_sf"/>
</dbReference>
<sequence length="201" mass="21554">MSVENLPEMIPHYTPGAERLLAAASDLFYRDGIHAVGVDTIAAAAGVTKKTLYDRFGSKEALAVAYLRGRDARWREYLEQELAQAPAGSVERILAVFDISARWALTNSDKGCSAINARAEMDDATHPVAVEAIRQKKWMRDVFAGLCREAGLADADRVADILMLLYEGGLVTVGMGTFADPFAAGREAAAAILGAARGSDH</sequence>
<evidence type="ECO:0000259" key="5">
    <source>
        <dbReference type="PROSITE" id="PS50977"/>
    </source>
</evidence>
<accession>A0A4R9BYJ1</accession>
<evidence type="ECO:0000313" key="7">
    <source>
        <dbReference type="Proteomes" id="UP000298468"/>
    </source>
</evidence>
<keyword evidence="2 4" id="KW-0238">DNA-binding</keyword>
<protein>
    <submittedName>
        <fullName evidence="6">TetR/AcrR family transcriptional regulator</fullName>
    </submittedName>
</protein>
<feature type="domain" description="HTH tetR-type" evidence="5">
    <location>
        <begin position="14"/>
        <end position="74"/>
    </location>
</feature>
<name>A0A4R9BYJ1_9MICO</name>
<comment type="caution">
    <text evidence="6">The sequence shown here is derived from an EMBL/GenBank/DDBJ whole genome shotgun (WGS) entry which is preliminary data.</text>
</comment>
<dbReference type="InterPro" id="IPR001647">
    <property type="entry name" value="HTH_TetR"/>
</dbReference>
<dbReference type="RefSeq" id="WP_134639697.1">
    <property type="nucleotide sequence ID" value="NZ_SOHM01000008.1"/>
</dbReference>
<gene>
    <name evidence="6" type="ORF">E3T61_04465</name>
</gene>
<dbReference type="OrthoDB" id="4214267at2"/>